<accession>A0A8H4VYR3</accession>
<comment type="caution">
    <text evidence="1">The sequence shown here is derived from an EMBL/GenBank/DDBJ whole genome shotgun (WGS) entry which is preliminary data.</text>
</comment>
<evidence type="ECO:0000313" key="1">
    <source>
        <dbReference type="EMBL" id="KAF4627703.1"/>
    </source>
</evidence>
<reference evidence="1 2" key="1">
    <citation type="submission" date="2020-03" db="EMBL/GenBank/DDBJ databases">
        <title>Draft Genome Sequence of Cudoniella acicularis.</title>
        <authorList>
            <person name="Buettner E."/>
            <person name="Kellner H."/>
        </authorList>
    </citation>
    <scope>NUCLEOTIDE SEQUENCE [LARGE SCALE GENOMIC DNA]</scope>
    <source>
        <strain evidence="1 2">DSM 108380</strain>
    </source>
</reference>
<proteinExistence type="predicted"/>
<name>A0A8H4VYR3_9HELO</name>
<sequence>MLDRPTNSIVPIKVSLSRYADISSSFGSPVIHISLKNSSPHKVSFLRWSSPPDPRAAAIGVFEFTSIGTNTVTPCLHLKLNRKLPESGYFSLDSDGIVTLPVGGTFEKDIDVKEPEVALTMGECYRAAARGH</sequence>
<dbReference type="AlphaFoldDB" id="A0A8H4VYR3"/>
<dbReference type="Proteomes" id="UP000566819">
    <property type="component" value="Unassembled WGS sequence"/>
</dbReference>
<keyword evidence="2" id="KW-1185">Reference proteome</keyword>
<protein>
    <submittedName>
        <fullName evidence="1">Uncharacterized protein</fullName>
    </submittedName>
</protein>
<organism evidence="1 2">
    <name type="scientific">Cudoniella acicularis</name>
    <dbReference type="NCBI Taxonomy" id="354080"/>
    <lineage>
        <taxon>Eukaryota</taxon>
        <taxon>Fungi</taxon>
        <taxon>Dikarya</taxon>
        <taxon>Ascomycota</taxon>
        <taxon>Pezizomycotina</taxon>
        <taxon>Leotiomycetes</taxon>
        <taxon>Helotiales</taxon>
        <taxon>Tricladiaceae</taxon>
        <taxon>Cudoniella</taxon>
    </lineage>
</organism>
<gene>
    <name evidence="1" type="ORF">G7Y89_g10451</name>
</gene>
<dbReference type="EMBL" id="JAAMPI010000924">
    <property type="protein sequence ID" value="KAF4627703.1"/>
    <property type="molecule type" value="Genomic_DNA"/>
</dbReference>
<evidence type="ECO:0000313" key="2">
    <source>
        <dbReference type="Proteomes" id="UP000566819"/>
    </source>
</evidence>
<dbReference type="OrthoDB" id="4664297at2759"/>